<reference evidence="3 4" key="1">
    <citation type="submission" date="2022-12" db="EMBL/GenBank/DDBJ databases">
        <title>Chitinophagaceae gen. sp. nov., a new member of the family Chitinophagaceae, isolated from soil in a chemical factory.</title>
        <authorList>
            <person name="Ke Z."/>
        </authorList>
    </citation>
    <scope>NUCLEOTIDE SEQUENCE [LARGE SCALE GENOMIC DNA]</scope>
    <source>
        <strain evidence="3 4">LY-5</strain>
    </source>
</reference>
<keyword evidence="1" id="KW-0732">Signal</keyword>
<dbReference type="RefSeq" id="WP_407030469.1">
    <property type="nucleotide sequence ID" value="NZ_JAQGEF010000004.1"/>
</dbReference>
<evidence type="ECO:0000313" key="4">
    <source>
        <dbReference type="Proteomes" id="UP001210231"/>
    </source>
</evidence>
<dbReference type="Gene3D" id="2.60.40.1930">
    <property type="match status" value="1"/>
</dbReference>
<gene>
    <name evidence="3" type="ORF">O3P16_04950</name>
</gene>
<dbReference type="Gene3D" id="2.170.130.10">
    <property type="entry name" value="TonB-dependent receptor, plug domain"/>
    <property type="match status" value="1"/>
</dbReference>
<sequence>MKHIKLLIVCFLIIAKSLVAQSGFSSERVFVHISSNELVNGDILWYKVYLFNDKDFKFSELSKVVYIDIVGKDGSVVNQKLKVNADGVAKGSVIIPKNTPTGNYKLIAYTNWMKNFSETKFFDSEINIVNVSEVKDENAESNINPQNIVIIPESGALNSGITSKVLVYLKGINNRKDAIDYVIVKNSGDTVHAGQFRNMTGNFYLLPEANTVYTLKINASKDKKIEKTFSINDFSGVAISVVPENNLFKYKVGFPQPSSMDQYKIVLQNANTVTNSVEVPAMRNEFDYSIQKSDLKPGLNIISVIDQKLNQVIAERFYYNDMPDNKKSVKLNIAETYGKKSEILTTLNNISNVLDSASFQGSVGISLASGKQQKSMDFFKNVEYNFGNITNFSAFDDAKSQNNLDDWLVLNTTSRIKVKDQPITVSYPAEVFDHILHVKAKDTKNAAIDPNIGVVLSVPTNYFSAYFEKTGKNGDLYFPVRDLYGPSEMFLQPRFKELLKTDLNFEVQSPFLEKYKYLNLQTPYNYDKEKLEYKFNNVQFSSNFWEDSLKKFVIPSFRDTLRFYGIPEVSYNLDAYNRFSTVEETLREYVREVTVVSKNGKLVPNVFNKGFNSLVSSNLLIMLDGVPLNNHSAIFDYSPYFISSIDIIPNVFIWGGTNYEAVVNFITYDKVFDGYEIEPEYKAIDYKGLEIERTFFHIDHSIATKDVIPDFRTTLYWNPDFKPNDLIRFFTSDVKGDFTIQIEGVDKNGNILSHKQKFTVK</sequence>
<organism evidence="3 4">
    <name type="scientific">Polluticaenibacter yanchengensis</name>
    <dbReference type="NCBI Taxonomy" id="3014562"/>
    <lineage>
        <taxon>Bacteria</taxon>
        <taxon>Pseudomonadati</taxon>
        <taxon>Bacteroidota</taxon>
        <taxon>Chitinophagia</taxon>
        <taxon>Chitinophagales</taxon>
        <taxon>Chitinophagaceae</taxon>
        <taxon>Polluticaenibacter</taxon>
    </lineage>
</organism>
<feature type="chain" id="PRO_5045957690" description="TonB-dependent receptor plug domain-containing protein" evidence="1">
    <location>
        <begin position="23"/>
        <end position="761"/>
    </location>
</feature>
<dbReference type="Proteomes" id="UP001210231">
    <property type="component" value="Unassembled WGS sequence"/>
</dbReference>
<dbReference type="Pfam" id="PF07715">
    <property type="entry name" value="Plug"/>
    <property type="match status" value="1"/>
</dbReference>
<feature type="signal peptide" evidence="1">
    <location>
        <begin position="1"/>
        <end position="22"/>
    </location>
</feature>
<dbReference type="EMBL" id="JAQGEF010000004">
    <property type="protein sequence ID" value="MDA3614143.1"/>
    <property type="molecule type" value="Genomic_DNA"/>
</dbReference>
<keyword evidence="4" id="KW-1185">Reference proteome</keyword>
<accession>A0ABT4UIW1</accession>
<dbReference type="InterPro" id="IPR037066">
    <property type="entry name" value="Plug_dom_sf"/>
</dbReference>
<name>A0ABT4UIW1_9BACT</name>
<evidence type="ECO:0000259" key="2">
    <source>
        <dbReference type="Pfam" id="PF07715"/>
    </source>
</evidence>
<feature type="domain" description="TonB-dependent receptor plug" evidence="2">
    <location>
        <begin position="579"/>
        <end position="648"/>
    </location>
</feature>
<dbReference type="SUPFAM" id="SSF56935">
    <property type="entry name" value="Porins"/>
    <property type="match status" value="1"/>
</dbReference>
<protein>
    <recommendedName>
        <fullName evidence="2">TonB-dependent receptor plug domain-containing protein</fullName>
    </recommendedName>
</protein>
<evidence type="ECO:0000256" key="1">
    <source>
        <dbReference type="SAM" id="SignalP"/>
    </source>
</evidence>
<dbReference type="InterPro" id="IPR012910">
    <property type="entry name" value="Plug_dom"/>
</dbReference>
<comment type="caution">
    <text evidence="3">The sequence shown here is derived from an EMBL/GenBank/DDBJ whole genome shotgun (WGS) entry which is preliminary data.</text>
</comment>
<evidence type="ECO:0000313" key="3">
    <source>
        <dbReference type="EMBL" id="MDA3614143.1"/>
    </source>
</evidence>
<proteinExistence type="predicted"/>